<evidence type="ECO:0000259" key="5">
    <source>
        <dbReference type="Pfam" id="PF00703"/>
    </source>
</evidence>
<dbReference type="Pfam" id="PF02837">
    <property type="entry name" value="Glyco_hydro_2_N"/>
    <property type="match status" value="1"/>
</dbReference>
<dbReference type="SUPFAM" id="SSF51445">
    <property type="entry name" value="(Trans)glycosidases"/>
    <property type="match status" value="1"/>
</dbReference>
<dbReference type="InterPro" id="IPR036156">
    <property type="entry name" value="Beta-gal/glucu_dom_sf"/>
</dbReference>
<reference evidence="8 9" key="1">
    <citation type="submission" date="2021-12" db="EMBL/GenBank/DDBJ databases">
        <title>Genome seq of P8.</title>
        <authorList>
            <person name="Seo T."/>
        </authorList>
    </citation>
    <scope>NUCLEOTIDE SEQUENCE [LARGE SCALE GENOMIC DNA]</scope>
    <source>
        <strain evidence="8 9">P8</strain>
    </source>
</reference>
<dbReference type="InterPro" id="IPR006104">
    <property type="entry name" value="Glyco_hydro_2_N"/>
</dbReference>
<dbReference type="InterPro" id="IPR013783">
    <property type="entry name" value="Ig-like_fold"/>
</dbReference>
<dbReference type="InterPro" id="IPR006102">
    <property type="entry name" value="Ig-like_GH2"/>
</dbReference>
<dbReference type="InterPro" id="IPR006101">
    <property type="entry name" value="Glyco_hydro_2"/>
</dbReference>
<keyword evidence="2" id="KW-0378">Hydrolase</keyword>
<dbReference type="PANTHER" id="PTHR42732">
    <property type="entry name" value="BETA-GALACTOSIDASE"/>
    <property type="match status" value="1"/>
</dbReference>
<evidence type="ECO:0000256" key="1">
    <source>
        <dbReference type="ARBA" id="ARBA00007401"/>
    </source>
</evidence>
<comment type="similarity">
    <text evidence="1">Belongs to the glycosyl hydrolase 2 family.</text>
</comment>
<dbReference type="InterPro" id="IPR006103">
    <property type="entry name" value="Glyco_hydro_2_cat"/>
</dbReference>
<evidence type="ECO:0000259" key="6">
    <source>
        <dbReference type="Pfam" id="PF02836"/>
    </source>
</evidence>
<dbReference type="EMBL" id="JAJTWU010000002">
    <property type="protein sequence ID" value="MCE4553913.1"/>
    <property type="molecule type" value="Genomic_DNA"/>
</dbReference>
<name>A0ABS8XQ15_9BURK</name>
<dbReference type="Proteomes" id="UP001200741">
    <property type="component" value="Unassembled WGS sequence"/>
</dbReference>
<dbReference type="Pfam" id="PF00703">
    <property type="entry name" value="Glyco_hydro_2"/>
    <property type="match status" value="1"/>
</dbReference>
<feature type="domain" description="Glycoside hydrolase family 2 immunoglobulin-like beta-sandwich" evidence="5">
    <location>
        <begin position="214"/>
        <end position="307"/>
    </location>
</feature>
<accession>A0ABS8XQ15</accession>
<feature type="signal peptide" evidence="4">
    <location>
        <begin position="1"/>
        <end position="23"/>
    </location>
</feature>
<evidence type="ECO:0000313" key="9">
    <source>
        <dbReference type="Proteomes" id="UP001200741"/>
    </source>
</evidence>
<dbReference type="Pfam" id="PF02836">
    <property type="entry name" value="Glyco_hydro_2_C"/>
    <property type="match status" value="1"/>
</dbReference>
<feature type="domain" description="Glycoside hydrolase family 2 catalytic" evidence="6">
    <location>
        <begin position="309"/>
        <end position="602"/>
    </location>
</feature>
<dbReference type="Gene3D" id="2.60.40.10">
    <property type="entry name" value="Immunoglobulins"/>
    <property type="match status" value="1"/>
</dbReference>
<gene>
    <name evidence="8" type="ORF">LXT13_05545</name>
</gene>
<dbReference type="Gene3D" id="2.60.120.260">
    <property type="entry name" value="Galactose-binding domain-like"/>
    <property type="match status" value="1"/>
</dbReference>
<dbReference type="PANTHER" id="PTHR42732:SF1">
    <property type="entry name" value="BETA-MANNOSIDASE"/>
    <property type="match status" value="1"/>
</dbReference>
<comment type="caution">
    <text evidence="8">The sequence shown here is derived from an EMBL/GenBank/DDBJ whole genome shotgun (WGS) entry which is preliminary data.</text>
</comment>
<evidence type="ECO:0000256" key="2">
    <source>
        <dbReference type="ARBA" id="ARBA00022801"/>
    </source>
</evidence>
<feature type="domain" description="Glycosyl hydrolases family 2 sugar binding" evidence="7">
    <location>
        <begin position="29"/>
        <end position="183"/>
    </location>
</feature>
<protein>
    <submittedName>
        <fullName evidence="8">Beta galactosidase jelly roll domain-containing protein</fullName>
    </submittedName>
</protein>
<dbReference type="InterPro" id="IPR017853">
    <property type="entry name" value="GH"/>
</dbReference>
<feature type="chain" id="PRO_5045955359" evidence="4">
    <location>
        <begin position="24"/>
        <end position="730"/>
    </location>
</feature>
<keyword evidence="4" id="KW-0732">Signal</keyword>
<sequence>MRAFSFIAAVGLLLSLCSLPASAATRIDLNDGWQFRTDPADEGVAAGWPRSQPRDTRSVSVPHTWNVGADADFEGTGWYFRRLDLPASLGDDAHVELNFGAAFYRSRVWLNGVEIGQHEGGHTAHAFDISRQLRRNGPNLLAVAIDNRPSAHSIPGHAMRLAGSGSVWYDWWHYGGLVRDVWLSVGDGAVIRRQTLRATLTGPLAGRRVGIEPAQVSARVALENASTRSRRFKLVVTAYAPDGSPAASAHEALALPAQGKATAELRLALAEPRLWNIGDGQLYRVVSELQDGDGRVLDLRSDTLGLRRIELRDRKLWVNDSPVRLTGLTRHEDSPWEGLAETRGTVLHDWNDLRALHTTLTRPVHYPQHPAVLDYADRHGILLVPEIPMWQFSEAQMKDPRVLTLAQQMLAEMIASDGNHASIFAWSVCNESDARLPGGLAYVRRMKALVRELDPQRFFTFADSDVSIAPWPDSAALHEADFIMANAYFGSWSGGAEQVEPWLDFMQKTYPDKALVISEYGYVGPFAPDAAEADRQRIANLRQQLDAFARRDFVAGAIFWIYQDYKSHRNLAVGETAGHVDHGVVDENRQRKPSYMAYQQRNAPLGAQLAWTWAGDGLAGFEARLQANAPTQLPSYPLLGYRAEWRMLDRDGRLLGQGTQELPDLSSPFTLQGRWPVQKDLVAARLRLRVFAPDGAQALETQLDQAALRLGAAPYPADAPAQPPAASAPH</sequence>
<evidence type="ECO:0000313" key="8">
    <source>
        <dbReference type="EMBL" id="MCE4553913.1"/>
    </source>
</evidence>
<keyword evidence="3" id="KW-0326">Glycosidase</keyword>
<evidence type="ECO:0000256" key="4">
    <source>
        <dbReference type="SAM" id="SignalP"/>
    </source>
</evidence>
<dbReference type="InterPro" id="IPR008979">
    <property type="entry name" value="Galactose-bd-like_sf"/>
</dbReference>
<dbReference type="Gene3D" id="3.20.20.80">
    <property type="entry name" value="Glycosidases"/>
    <property type="match status" value="1"/>
</dbReference>
<dbReference type="RefSeq" id="WP_233370648.1">
    <property type="nucleotide sequence ID" value="NZ_JAJTWU010000002.1"/>
</dbReference>
<keyword evidence="9" id="KW-1185">Reference proteome</keyword>
<proteinExistence type="inferred from homology"/>
<organism evidence="8 9">
    <name type="scientific">Pelomonas cellulosilytica</name>
    <dbReference type="NCBI Taxonomy" id="2906762"/>
    <lineage>
        <taxon>Bacteria</taxon>
        <taxon>Pseudomonadati</taxon>
        <taxon>Pseudomonadota</taxon>
        <taxon>Betaproteobacteria</taxon>
        <taxon>Burkholderiales</taxon>
        <taxon>Sphaerotilaceae</taxon>
        <taxon>Roseateles</taxon>
    </lineage>
</organism>
<evidence type="ECO:0000256" key="3">
    <source>
        <dbReference type="ARBA" id="ARBA00023295"/>
    </source>
</evidence>
<dbReference type="PRINTS" id="PR00132">
    <property type="entry name" value="GLHYDRLASE2"/>
</dbReference>
<evidence type="ECO:0000259" key="7">
    <source>
        <dbReference type="Pfam" id="PF02837"/>
    </source>
</evidence>
<dbReference type="SUPFAM" id="SSF49303">
    <property type="entry name" value="beta-Galactosidase/glucuronidase domain"/>
    <property type="match status" value="1"/>
</dbReference>
<dbReference type="InterPro" id="IPR051913">
    <property type="entry name" value="GH2_Domain-Containing"/>
</dbReference>
<dbReference type="SUPFAM" id="SSF49785">
    <property type="entry name" value="Galactose-binding domain-like"/>
    <property type="match status" value="1"/>
</dbReference>